<dbReference type="UniPathway" id="UPA00070">
    <property type="reaction ID" value="UER00117"/>
</dbReference>
<dbReference type="InterPro" id="IPR050138">
    <property type="entry name" value="DHOase/Allantoinase_Hydrolase"/>
</dbReference>
<dbReference type="AlphaFoldDB" id="A0A7T8BBH1"/>
<dbReference type="CDD" id="cd01317">
    <property type="entry name" value="DHOase_IIa"/>
    <property type="match status" value="1"/>
</dbReference>
<keyword evidence="3 6" id="KW-0479">Metal-binding</keyword>
<dbReference type="HAMAP" id="MF_00220_B">
    <property type="entry name" value="PyrC_classI_B"/>
    <property type="match status" value="1"/>
</dbReference>
<dbReference type="PROSITE" id="PS00483">
    <property type="entry name" value="DIHYDROOROTASE_2"/>
    <property type="match status" value="1"/>
</dbReference>
<organism evidence="8 9">
    <name type="scientific">Breznakiella homolactica</name>
    <dbReference type="NCBI Taxonomy" id="2798577"/>
    <lineage>
        <taxon>Bacteria</taxon>
        <taxon>Pseudomonadati</taxon>
        <taxon>Spirochaetota</taxon>
        <taxon>Spirochaetia</taxon>
        <taxon>Spirochaetales</taxon>
        <taxon>Breznakiellaceae</taxon>
        <taxon>Breznakiella</taxon>
    </lineage>
</organism>
<dbReference type="EMBL" id="CP067089">
    <property type="protein sequence ID" value="QQO10562.1"/>
    <property type="molecule type" value="Genomic_DNA"/>
</dbReference>
<dbReference type="RefSeq" id="WP_215627867.1">
    <property type="nucleotide sequence ID" value="NZ_CP067089.2"/>
</dbReference>
<dbReference type="PROSITE" id="PS00482">
    <property type="entry name" value="DIHYDROOROTASE_1"/>
    <property type="match status" value="1"/>
</dbReference>
<evidence type="ECO:0000256" key="2">
    <source>
        <dbReference type="ARBA" id="ARBA00010286"/>
    </source>
</evidence>
<evidence type="ECO:0000256" key="5">
    <source>
        <dbReference type="ARBA" id="ARBA00022975"/>
    </source>
</evidence>
<protein>
    <recommendedName>
        <fullName evidence="6">Dihydroorotase</fullName>
        <shortName evidence="6">DHOase</shortName>
        <ecNumber evidence="6">3.5.2.3</ecNumber>
    </recommendedName>
</protein>
<comment type="caution">
    <text evidence="6">Lacks conserved residue(s) required for the propagation of feature annotation.</text>
</comment>
<dbReference type="GO" id="GO:0004151">
    <property type="term" value="F:dihydroorotase activity"/>
    <property type="evidence" value="ECO:0007669"/>
    <property type="project" value="UniProtKB-UniRule"/>
</dbReference>
<feature type="binding site" evidence="6">
    <location>
        <position position="151"/>
    </location>
    <ligand>
        <name>Zn(2+)</name>
        <dbReference type="ChEBI" id="CHEBI:29105"/>
        <label>2</label>
    </ligand>
</feature>
<comment type="cofactor">
    <cofactor evidence="6">
        <name>Zn(2+)</name>
        <dbReference type="ChEBI" id="CHEBI:29105"/>
    </cofactor>
    <text evidence="6">Binds 2 Zn(2+) ions per subunit.</text>
</comment>
<dbReference type="PANTHER" id="PTHR43668">
    <property type="entry name" value="ALLANTOINASE"/>
    <property type="match status" value="1"/>
</dbReference>
<evidence type="ECO:0000256" key="6">
    <source>
        <dbReference type="HAMAP-Rule" id="MF_00220"/>
    </source>
</evidence>
<feature type="binding site" evidence="6">
    <location>
        <position position="94"/>
    </location>
    <ligand>
        <name>substrate</name>
    </ligand>
</feature>
<dbReference type="GO" id="GO:0008270">
    <property type="term" value="F:zinc ion binding"/>
    <property type="evidence" value="ECO:0007669"/>
    <property type="project" value="UniProtKB-UniRule"/>
</dbReference>
<gene>
    <name evidence="6" type="primary">pyrC</name>
    <name evidence="8" type="ORF">JFL75_06505</name>
</gene>
<dbReference type="InterPro" id="IPR011059">
    <property type="entry name" value="Metal-dep_hydrolase_composite"/>
</dbReference>
<feature type="binding site" evidence="6">
    <location>
        <position position="62"/>
    </location>
    <ligand>
        <name>Zn(2+)</name>
        <dbReference type="ChEBI" id="CHEBI:29105"/>
        <label>1</label>
    </ligand>
</feature>
<dbReference type="InterPro" id="IPR024403">
    <property type="entry name" value="DHOase_cat"/>
</dbReference>
<name>A0A7T8BBH1_9SPIR</name>
<comment type="function">
    <text evidence="1 6">Catalyzes the reversible cyclization of carbamoyl aspartate to dihydroorotate.</text>
</comment>
<feature type="binding site" evidence="6">
    <location>
        <position position="60"/>
    </location>
    <ligand>
        <name>Zn(2+)</name>
        <dbReference type="ChEBI" id="CHEBI:29105"/>
        <label>1</label>
    </ligand>
</feature>
<evidence type="ECO:0000256" key="1">
    <source>
        <dbReference type="ARBA" id="ARBA00002368"/>
    </source>
</evidence>
<evidence type="ECO:0000256" key="3">
    <source>
        <dbReference type="ARBA" id="ARBA00022723"/>
    </source>
</evidence>
<feature type="binding site" evidence="6">
    <location>
        <begin position="62"/>
        <end position="64"/>
    </location>
    <ligand>
        <name>substrate</name>
    </ligand>
</feature>
<comment type="catalytic activity">
    <reaction evidence="6">
        <text>(S)-dihydroorotate + H2O = N-carbamoyl-L-aspartate + H(+)</text>
        <dbReference type="Rhea" id="RHEA:24296"/>
        <dbReference type="ChEBI" id="CHEBI:15377"/>
        <dbReference type="ChEBI" id="CHEBI:15378"/>
        <dbReference type="ChEBI" id="CHEBI:30864"/>
        <dbReference type="ChEBI" id="CHEBI:32814"/>
        <dbReference type="EC" id="3.5.2.3"/>
    </reaction>
</comment>
<dbReference type="NCBIfam" id="TIGR00857">
    <property type="entry name" value="pyrC_multi"/>
    <property type="match status" value="1"/>
</dbReference>
<dbReference type="SUPFAM" id="SSF51338">
    <property type="entry name" value="Composite domain of metallo-dependent hydrolases"/>
    <property type="match status" value="1"/>
</dbReference>
<dbReference type="GO" id="GO:0006145">
    <property type="term" value="P:purine nucleobase catabolic process"/>
    <property type="evidence" value="ECO:0007669"/>
    <property type="project" value="TreeGrafter"/>
</dbReference>
<dbReference type="Gene3D" id="3.20.20.140">
    <property type="entry name" value="Metal-dependent hydrolases"/>
    <property type="match status" value="1"/>
</dbReference>
<dbReference type="InterPro" id="IPR002195">
    <property type="entry name" value="Dihydroorotase_CS"/>
</dbReference>
<dbReference type="GO" id="GO:0044205">
    <property type="term" value="P:'de novo' UMP biosynthetic process"/>
    <property type="evidence" value="ECO:0007669"/>
    <property type="project" value="UniProtKB-UniRule"/>
</dbReference>
<reference evidence="8" key="1">
    <citation type="submission" date="2021-01" db="EMBL/GenBank/DDBJ databases">
        <title>Description of Breznakiella homolactica.</title>
        <authorList>
            <person name="Song Y."/>
            <person name="Brune A."/>
        </authorList>
    </citation>
    <scope>NUCLEOTIDE SEQUENCE</scope>
    <source>
        <strain evidence="8">RmG30</strain>
    </source>
</reference>
<keyword evidence="5 6" id="KW-0665">Pyrimidine biosynthesis</keyword>
<dbReference type="NCBIfam" id="NF006839">
    <property type="entry name" value="PRK09357.1-4"/>
    <property type="match status" value="1"/>
</dbReference>
<evidence type="ECO:0000313" key="8">
    <source>
        <dbReference type="EMBL" id="QQO10562.1"/>
    </source>
</evidence>
<feature type="binding site" evidence="6">
    <location>
        <position position="277"/>
    </location>
    <ligand>
        <name>substrate</name>
    </ligand>
</feature>
<keyword evidence="9" id="KW-1185">Reference proteome</keyword>
<accession>A0A7T8BBH1</accession>
<sequence length="428" mass="45517">MILIAGGRMIDPKTGTDEIRDLVLEDGRIKYIGKFRVSDEYETVIDARGKIIVPGLVDVHVHFRDPGFTYKEDIESGAAAAARGGFTTVVCMANTNPIADNAETLRYILEKAAAAKIHVRTVAAVSLGFKGETLSDMTELKKLGAVGFSDDGIPLRDSAFVRRAMAAVKALDVPISLHEEDPALIGTAGINDGEVSASFGFAGAPAVSESSMVARDCMLALDTGAKAHFQHLSCAESVAAVRLAKQLGAQITAEVTPQHFSLTEEAVISQGSLAKLNPPLRTERDRYALISGLKDGTIDMIATDHAPHSSEEKAKPIAEAPSGMTGLETALALGITNLVRKGHLSLPDLIEKMTLAPARLYGFDAGYLAEGAPADITIFDDKECWTVSDFSSRSANSPFIGQSLSGKVKYTICGGNIVYKDTEERPHG</sequence>
<evidence type="ECO:0000256" key="4">
    <source>
        <dbReference type="ARBA" id="ARBA00022801"/>
    </source>
</evidence>
<feature type="binding site" evidence="6">
    <location>
        <position position="231"/>
    </location>
    <ligand>
        <name>Zn(2+)</name>
        <dbReference type="ChEBI" id="CHEBI:29105"/>
        <label>2</label>
    </ligand>
</feature>
<feature type="binding site" evidence="6">
    <location>
        <position position="304"/>
    </location>
    <ligand>
        <name>Zn(2+)</name>
        <dbReference type="ChEBI" id="CHEBI:29105"/>
        <label>1</label>
    </ligand>
</feature>
<dbReference type="EC" id="3.5.2.3" evidence="6"/>
<comment type="pathway">
    <text evidence="6">Pyrimidine metabolism; UMP biosynthesis via de novo pathway; (S)-dihydroorotate from bicarbonate: step 3/3.</text>
</comment>
<feature type="domain" description="Dihydroorotase catalytic" evidence="7">
    <location>
        <begin position="49"/>
        <end position="237"/>
    </location>
</feature>
<keyword evidence="6" id="KW-0862">Zinc</keyword>
<feature type="active site" evidence="6">
    <location>
        <position position="304"/>
    </location>
</feature>
<evidence type="ECO:0000259" key="7">
    <source>
        <dbReference type="Pfam" id="PF12890"/>
    </source>
</evidence>
<feature type="binding site" evidence="6">
    <location>
        <position position="151"/>
    </location>
    <ligand>
        <name>Zn(2+)</name>
        <dbReference type="ChEBI" id="CHEBI:29105"/>
        <label>1</label>
    </ligand>
</feature>
<comment type="similarity">
    <text evidence="2 6">Belongs to the metallo-dependent hydrolases superfamily. DHOase family. Class I DHOase subfamily.</text>
</comment>
<dbReference type="Pfam" id="PF12890">
    <property type="entry name" value="DHOase"/>
    <property type="match status" value="1"/>
</dbReference>
<dbReference type="KEGG" id="bhc:JFL75_06505"/>
<dbReference type="GO" id="GO:0004038">
    <property type="term" value="F:allantoinase activity"/>
    <property type="evidence" value="ECO:0007669"/>
    <property type="project" value="TreeGrafter"/>
</dbReference>
<evidence type="ECO:0000313" key="9">
    <source>
        <dbReference type="Proteomes" id="UP000595917"/>
    </source>
</evidence>
<feature type="binding site" evidence="6">
    <location>
        <position position="178"/>
    </location>
    <ligand>
        <name>Zn(2+)</name>
        <dbReference type="ChEBI" id="CHEBI:29105"/>
        <label>2</label>
    </ligand>
</feature>
<feature type="binding site" evidence="6">
    <location>
        <position position="308"/>
    </location>
    <ligand>
        <name>substrate</name>
    </ligand>
</feature>
<dbReference type="InterPro" id="IPR032466">
    <property type="entry name" value="Metal_Hydrolase"/>
</dbReference>
<dbReference type="SUPFAM" id="SSF51556">
    <property type="entry name" value="Metallo-dependent hydrolases"/>
    <property type="match status" value="1"/>
</dbReference>
<dbReference type="Proteomes" id="UP000595917">
    <property type="component" value="Chromosome"/>
</dbReference>
<proteinExistence type="inferred from homology"/>
<dbReference type="Gene3D" id="2.30.40.10">
    <property type="entry name" value="Urease, subunit C, domain 1"/>
    <property type="match status" value="1"/>
</dbReference>
<keyword evidence="4 6" id="KW-0378">Hydrolase</keyword>
<dbReference type="GO" id="GO:0005737">
    <property type="term" value="C:cytoplasm"/>
    <property type="evidence" value="ECO:0007669"/>
    <property type="project" value="TreeGrafter"/>
</dbReference>
<dbReference type="InterPro" id="IPR004722">
    <property type="entry name" value="DHOase"/>
</dbReference>
<dbReference type="PANTHER" id="PTHR43668:SF2">
    <property type="entry name" value="ALLANTOINASE"/>
    <property type="match status" value="1"/>
</dbReference>